<dbReference type="GO" id="GO:0046872">
    <property type="term" value="F:metal ion binding"/>
    <property type="evidence" value="ECO:0007669"/>
    <property type="project" value="UniProtKB-KW"/>
</dbReference>
<dbReference type="PROSITE" id="PS50846">
    <property type="entry name" value="HMA_2"/>
    <property type="match status" value="1"/>
</dbReference>
<keyword evidence="1" id="KW-0479">Metal-binding</keyword>
<dbReference type="Gene3D" id="3.30.70.100">
    <property type="match status" value="1"/>
</dbReference>
<dbReference type="EMBL" id="DSZY01000040">
    <property type="protein sequence ID" value="HGU41218.1"/>
    <property type="molecule type" value="Genomic_DNA"/>
</dbReference>
<name>A0A7C4GCG5_9BACT</name>
<dbReference type="Pfam" id="PF00403">
    <property type="entry name" value="HMA"/>
    <property type="match status" value="1"/>
</dbReference>
<dbReference type="InterPro" id="IPR036163">
    <property type="entry name" value="HMA_dom_sf"/>
</dbReference>
<dbReference type="PROSITE" id="PS01047">
    <property type="entry name" value="HMA_1"/>
    <property type="match status" value="1"/>
</dbReference>
<comment type="caution">
    <text evidence="3">The sequence shown here is derived from an EMBL/GenBank/DDBJ whole genome shotgun (WGS) entry which is preliminary data.</text>
</comment>
<dbReference type="InterPro" id="IPR006121">
    <property type="entry name" value="HMA_dom"/>
</dbReference>
<dbReference type="CDD" id="cd00371">
    <property type="entry name" value="HMA"/>
    <property type="match status" value="1"/>
</dbReference>
<gene>
    <name evidence="3" type="ORF">ENT77_08530</name>
</gene>
<protein>
    <submittedName>
        <fullName evidence="3">Copper chaperone</fullName>
    </submittedName>
</protein>
<dbReference type="SUPFAM" id="SSF55008">
    <property type="entry name" value="HMA, heavy metal-associated domain"/>
    <property type="match status" value="1"/>
</dbReference>
<dbReference type="AlphaFoldDB" id="A0A7C4GCG5"/>
<evidence type="ECO:0000256" key="1">
    <source>
        <dbReference type="ARBA" id="ARBA00022723"/>
    </source>
</evidence>
<accession>A0A7C4GCG5</accession>
<reference evidence="3" key="1">
    <citation type="journal article" date="2020" name="mSystems">
        <title>Genome- and Community-Level Interaction Insights into Carbon Utilization and Element Cycling Functions of Hydrothermarchaeota in Hydrothermal Sediment.</title>
        <authorList>
            <person name="Zhou Z."/>
            <person name="Liu Y."/>
            <person name="Xu W."/>
            <person name="Pan J."/>
            <person name="Luo Z.H."/>
            <person name="Li M."/>
        </authorList>
    </citation>
    <scope>NUCLEOTIDE SEQUENCE [LARGE SCALE GENOMIC DNA]</scope>
    <source>
        <strain evidence="3">SpSt-609</strain>
    </source>
</reference>
<evidence type="ECO:0000313" key="3">
    <source>
        <dbReference type="EMBL" id="HGU41218.1"/>
    </source>
</evidence>
<evidence type="ECO:0000259" key="2">
    <source>
        <dbReference type="PROSITE" id="PS50846"/>
    </source>
</evidence>
<sequence>MATYLLKVPGISCEHCKMRISKALEEIGEKKFKISVSEREVIIETDNIEAVIAKLQEIDYPVEQAIIQ</sequence>
<proteinExistence type="predicted"/>
<dbReference type="InterPro" id="IPR017969">
    <property type="entry name" value="Heavy-metal-associated_CS"/>
</dbReference>
<organism evidence="3">
    <name type="scientific">Fervidobacterium thailandense</name>
    <dbReference type="NCBI Taxonomy" id="1008305"/>
    <lineage>
        <taxon>Bacteria</taxon>
        <taxon>Thermotogati</taxon>
        <taxon>Thermotogota</taxon>
        <taxon>Thermotogae</taxon>
        <taxon>Thermotogales</taxon>
        <taxon>Fervidobacteriaceae</taxon>
        <taxon>Fervidobacterium</taxon>
    </lineage>
</organism>
<feature type="domain" description="HMA" evidence="2">
    <location>
        <begin position="2"/>
        <end position="63"/>
    </location>
</feature>